<name>T5AJE3_OPHSC</name>
<comment type="pathway">
    <text evidence="1">Mycotoxin biosynthesis.</text>
</comment>
<comment type="similarity">
    <text evidence="2">Belongs to the ustYa family.</text>
</comment>
<evidence type="ECO:0000313" key="4">
    <source>
        <dbReference type="EMBL" id="EQL01882.1"/>
    </source>
</evidence>
<dbReference type="EMBL" id="KE652400">
    <property type="protein sequence ID" value="EQL01882.1"/>
    <property type="molecule type" value="Genomic_DNA"/>
</dbReference>
<feature type="transmembrane region" description="Helical" evidence="3">
    <location>
        <begin position="29"/>
        <end position="51"/>
    </location>
</feature>
<dbReference type="Proteomes" id="UP000019374">
    <property type="component" value="Unassembled WGS sequence"/>
</dbReference>
<dbReference type="PANTHER" id="PTHR33365:SF4">
    <property type="entry name" value="CYCLOCHLOROTINE BIOSYNTHESIS PROTEIN O"/>
    <property type="match status" value="1"/>
</dbReference>
<evidence type="ECO:0000256" key="2">
    <source>
        <dbReference type="ARBA" id="ARBA00035112"/>
    </source>
</evidence>
<dbReference type="AlphaFoldDB" id="T5AJE3"/>
<dbReference type="eggNOG" id="ENOG502R9IJ">
    <property type="taxonomic scope" value="Eukaryota"/>
</dbReference>
<evidence type="ECO:0000313" key="5">
    <source>
        <dbReference type="Proteomes" id="UP000019374"/>
    </source>
</evidence>
<reference evidence="4 5" key="1">
    <citation type="journal article" date="2013" name="Chin. Sci. Bull.">
        <title>Genome survey uncovers the secrets of sex and lifestyle in caterpillar fungus.</title>
        <authorList>
            <person name="Hu X."/>
            <person name="Zhang Y."/>
            <person name="Xiao G."/>
            <person name="Zheng P."/>
            <person name="Xia Y."/>
            <person name="Zhang X."/>
            <person name="St Leger R.J."/>
            <person name="Liu X."/>
            <person name="Wang C."/>
        </authorList>
    </citation>
    <scope>NUCLEOTIDE SEQUENCE [LARGE SCALE GENOMIC DNA]</scope>
    <source>
        <strain evidence="5">Co18 / CGMCC 3.14243</strain>
        <tissue evidence="4">Fruit-body</tissue>
    </source>
</reference>
<proteinExistence type="inferred from homology"/>
<sequence>MAFVTNESEVRDERSKTQYPSSDAMYRRLSAHLLMTNTVSLLLLLWIVFLYRQSLEQPYRYERPKVELRGLAEIPVEREMRQFHTGIQPGDTTPFMGGLTDEANAAWASILDAGLVKLTPEQAAKLPYETARDPHDSSSYVGVLDVFHQLHCLNHIREGYYNAGRRELAPQPGEIVTHVDHCFDFLRQNLMCWSDTSITPIGWSSDRGEFVPQYDPIKECANFDKIHVWAKGDERWLPDEPGHRNQST</sequence>
<evidence type="ECO:0000256" key="3">
    <source>
        <dbReference type="SAM" id="Phobius"/>
    </source>
</evidence>
<protein>
    <recommendedName>
        <fullName evidence="6">Tat pathway signal sequence</fullName>
    </recommendedName>
</protein>
<evidence type="ECO:0000256" key="1">
    <source>
        <dbReference type="ARBA" id="ARBA00004685"/>
    </source>
</evidence>
<dbReference type="GO" id="GO:0043386">
    <property type="term" value="P:mycotoxin biosynthetic process"/>
    <property type="evidence" value="ECO:0007669"/>
    <property type="project" value="InterPro"/>
</dbReference>
<organism evidence="4 5">
    <name type="scientific">Ophiocordyceps sinensis (strain Co18 / CGMCC 3.14243)</name>
    <name type="common">Yarsagumba caterpillar fungus</name>
    <name type="synonym">Hirsutella sinensis</name>
    <dbReference type="NCBI Taxonomy" id="911162"/>
    <lineage>
        <taxon>Eukaryota</taxon>
        <taxon>Fungi</taxon>
        <taxon>Dikarya</taxon>
        <taxon>Ascomycota</taxon>
        <taxon>Pezizomycotina</taxon>
        <taxon>Sordariomycetes</taxon>
        <taxon>Hypocreomycetidae</taxon>
        <taxon>Hypocreales</taxon>
        <taxon>Ophiocordycipitaceae</taxon>
        <taxon>Ophiocordyceps</taxon>
    </lineage>
</organism>
<evidence type="ECO:0008006" key="6">
    <source>
        <dbReference type="Google" id="ProtNLM"/>
    </source>
</evidence>
<dbReference type="Pfam" id="PF11807">
    <property type="entry name" value="UstYa"/>
    <property type="match status" value="1"/>
</dbReference>
<dbReference type="HOGENOM" id="CLU_042941_4_3_1"/>
<keyword evidence="3" id="KW-0472">Membrane</keyword>
<dbReference type="InterPro" id="IPR021765">
    <property type="entry name" value="UstYa-like"/>
</dbReference>
<keyword evidence="3" id="KW-0812">Transmembrane</keyword>
<accession>T5AJE3</accession>
<keyword evidence="3" id="KW-1133">Transmembrane helix</keyword>
<gene>
    <name evidence="4" type="ORF">OCS_02406</name>
</gene>
<dbReference type="PANTHER" id="PTHR33365">
    <property type="entry name" value="YALI0B05434P"/>
    <property type="match status" value="1"/>
</dbReference>